<evidence type="ECO:0000256" key="7">
    <source>
        <dbReference type="ARBA" id="ARBA00023268"/>
    </source>
</evidence>
<accession>A0A8H6UFB2</accession>
<gene>
    <name evidence="11" type="ORF">CNMCM5793_002398</name>
    <name evidence="12" type="ORF">CNMCM6106_009116</name>
</gene>
<dbReference type="Proteomes" id="UP000662466">
    <property type="component" value="Unassembled WGS sequence"/>
</dbReference>
<dbReference type="InterPro" id="IPR033749">
    <property type="entry name" value="Polyprenyl_synt_CS"/>
</dbReference>
<evidence type="ECO:0000313" key="12">
    <source>
        <dbReference type="EMBL" id="KAF7162079.1"/>
    </source>
</evidence>
<keyword evidence="6" id="KW-0456">Lyase</keyword>
<sequence length="736" mass="82733">MAFKYSTLIDSSLYDKEGLCQGIELRRHEAGDLEEVGAFRAQEDWRRLVGPLPKPYAGLLGPDFSFVTAAVPECLPERIEIISYALEFGFMHDDVIDKEIHDASLDEVGYALEQGSQTGQIEEKGASGKRKIVAQILREMMAIDPERAMVVAKSWAAGVGHSSRRQEDAQFDTLEEYLPYRAFDVGYMLWHGLVMFGCAITVPDEDEEEAKRLIMPALLSASLTNDLFSFEKEREDANVQNAVLVVMREHGCSEEEAREICKKRIRVEIANYVRVVNETRTRTDISDGLKRYIETMQYTLSANAAWSTNCPRYNGPTKFNELQLLRAKYGLEKYPARWSPKDATNGHSVAAERKEPLVNGNGHCESTKANGLKRKRDNNSTGDDIRMNGTSGINGVKKPAHTSQPSTDSFVLADVVSLALDRNLLELSDDVVLEPYRYLTSLPSKGFRDQAIDSLNTWLKVPSKSAKTIKAVIKMLHSASLMLDDIEDGSPLRRGKPSTHNVYGTAQTINSATYQYTDATGLAAELSNPACLRIFIEEMQQLYVGQSYDLYWTHNILCPSVSEYLKMVDMKTGGLFRMLTRLMVAESPISDKLSVSDDALNQLSCLIGRFFQIRDDYQNLASADYAKQKGFAEDLDEGKFSFTLIHCFRTVESEPKFAGDAMQLRAFLMKRRLEGKLSNEAKREVLAIMKKTKSLEYTLAVLRELHGELLKEVGSLEAKFGEENFSLRVMLEMLKV</sequence>
<keyword evidence="5" id="KW-0414">Isoprene biosynthesis</keyword>
<evidence type="ECO:0000256" key="10">
    <source>
        <dbReference type="SAM" id="MobiDB-lite"/>
    </source>
</evidence>
<keyword evidence="7" id="KW-0511">Multifunctional enzyme</keyword>
<dbReference type="GO" id="GO:0046872">
    <property type="term" value="F:metal ion binding"/>
    <property type="evidence" value="ECO:0007669"/>
    <property type="project" value="UniProtKB-KW"/>
</dbReference>
<organism evidence="11 13">
    <name type="scientific">Aspergillus hiratsukae</name>
    <dbReference type="NCBI Taxonomy" id="1194566"/>
    <lineage>
        <taxon>Eukaryota</taxon>
        <taxon>Fungi</taxon>
        <taxon>Dikarya</taxon>
        <taxon>Ascomycota</taxon>
        <taxon>Pezizomycotina</taxon>
        <taxon>Eurotiomycetes</taxon>
        <taxon>Eurotiomycetidae</taxon>
        <taxon>Eurotiales</taxon>
        <taxon>Aspergillaceae</taxon>
        <taxon>Aspergillus</taxon>
        <taxon>Aspergillus subgen. Fumigati</taxon>
    </lineage>
</organism>
<dbReference type="PANTHER" id="PTHR12001">
    <property type="entry name" value="GERANYLGERANYL PYROPHOSPHATE SYNTHASE"/>
    <property type="match status" value="1"/>
</dbReference>
<dbReference type="GO" id="GO:0008299">
    <property type="term" value="P:isoprenoid biosynthetic process"/>
    <property type="evidence" value="ECO:0007669"/>
    <property type="project" value="UniProtKB-KW"/>
</dbReference>
<dbReference type="SFLD" id="SFLDS00005">
    <property type="entry name" value="Isoprenoid_Synthase_Type_I"/>
    <property type="match status" value="1"/>
</dbReference>
<dbReference type="PANTHER" id="PTHR12001:SF72">
    <property type="entry name" value="THIJ_PFPI FAMILY PROTEIN (AFU_ORTHOLOGUE AFUA_3G01210)-RELATED"/>
    <property type="match status" value="1"/>
</dbReference>
<name>A0A8H6UFB2_9EURO</name>
<keyword evidence="4" id="KW-0460">Magnesium</keyword>
<dbReference type="PROSITE" id="PS00444">
    <property type="entry name" value="POLYPRENYL_SYNTHASE_2"/>
    <property type="match status" value="1"/>
</dbReference>
<feature type="region of interest" description="Disordered" evidence="10">
    <location>
        <begin position="358"/>
        <end position="404"/>
    </location>
</feature>
<keyword evidence="13" id="KW-1185">Reference proteome</keyword>
<evidence type="ECO:0000256" key="2">
    <source>
        <dbReference type="ARBA" id="ARBA00022679"/>
    </source>
</evidence>
<comment type="similarity">
    <text evidence="8">In the C-terminal section; belongs to the FPP/GGPP synthase family.</text>
</comment>
<keyword evidence="2" id="KW-0808">Transferase</keyword>
<evidence type="ECO:0000256" key="8">
    <source>
        <dbReference type="ARBA" id="ARBA00038363"/>
    </source>
</evidence>
<dbReference type="Pfam" id="PF19086">
    <property type="entry name" value="Terpene_syn_C_2"/>
    <property type="match status" value="1"/>
</dbReference>
<dbReference type="Proteomes" id="UP000630445">
    <property type="component" value="Unassembled WGS sequence"/>
</dbReference>
<comment type="pathway">
    <text evidence="1">Secondary metabolite biosynthesis; terpenoid biosynthesis.</text>
</comment>
<dbReference type="GO" id="GO:0016829">
    <property type="term" value="F:lyase activity"/>
    <property type="evidence" value="ECO:0007669"/>
    <property type="project" value="UniProtKB-KW"/>
</dbReference>
<dbReference type="EMBL" id="JACBAF010002235">
    <property type="protein sequence ID" value="KAF7162079.1"/>
    <property type="molecule type" value="Genomic_DNA"/>
</dbReference>
<evidence type="ECO:0000313" key="13">
    <source>
        <dbReference type="Proteomes" id="UP000630445"/>
    </source>
</evidence>
<proteinExistence type="inferred from homology"/>
<dbReference type="Pfam" id="PF00348">
    <property type="entry name" value="polyprenyl_synt"/>
    <property type="match status" value="1"/>
</dbReference>
<dbReference type="GO" id="GO:0043386">
    <property type="term" value="P:mycotoxin biosynthetic process"/>
    <property type="evidence" value="ECO:0007669"/>
    <property type="project" value="UniProtKB-ARBA"/>
</dbReference>
<dbReference type="SUPFAM" id="SSF48576">
    <property type="entry name" value="Terpenoid synthases"/>
    <property type="match status" value="2"/>
</dbReference>
<dbReference type="Gene3D" id="1.10.600.10">
    <property type="entry name" value="Farnesyl Diphosphate Synthase"/>
    <property type="match status" value="2"/>
</dbReference>
<dbReference type="GO" id="GO:0046165">
    <property type="term" value="P:alcohol biosynthetic process"/>
    <property type="evidence" value="ECO:0007669"/>
    <property type="project" value="UniProtKB-ARBA"/>
</dbReference>
<protein>
    <submittedName>
        <fullName evidence="11">Uncharacterized protein</fullName>
    </submittedName>
</protein>
<evidence type="ECO:0000256" key="6">
    <source>
        <dbReference type="ARBA" id="ARBA00023239"/>
    </source>
</evidence>
<keyword evidence="3" id="KW-0479">Metal-binding</keyword>
<evidence type="ECO:0000256" key="9">
    <source>
        <dbReference type="ARBA" id="ARBA00038372"/>
    </source>
</evidence>
<dbReference type="EMBL" id="JACBAD010001952">
    <property type="protein sequence ID" value="KAF7126039.1"/>
    <property type="molecule type" value="Genomic_DNA"/>
</dbReference>
<comment type="similarity">
    <text evidence="9">In the N-terminal section; belongs to the terpene synthase family.</text>
</comment>
<dbReference type="InterPro" id="IPR008949">
    <property type="entry name" value="Isoprenoid_synthase_dom_sf"/>
</dbReference>
<dbReference type="PROSITE" id="PS00723">
    <property type="entry name" value="POLYPRENYL_SYNTHASE_1"/>
    <property type="match status" value="1"/>
</dbReference>
<reference evidence="11" key="1">
    <citation type="submission" date="2020-06" db="EMBL/GenBank/DDBJ databases">
        <title>Draft genome sequences of strains closely related to Aspergillus parafelis and Aspergillus hiratsukae.</title>
        <authorList>
            <person name="Dos Santos R.A.C."/>
            <person name="Rivero-Menendez O."/>
            <person name="Steenwyk J.L."/>
            <person name="Mead M.E."/>
            <person name="Goldman G.H."/>
            <person name="Alastruey-Izquierdo A."/>
            <person name="Rokas A."/>
        </authorList>
    </citation>
    <scope>NUCLEOTIDE SEQUENCE</scope>
    <source>
        <strain evidence="11">CNM-CM5793</strain>
        <strain evidence="12">CNM-CM6106</strain>
    </source>
</reference>
<dbReference type="OrthoDB" id="6921389at2759"/>
<evidence type="ECO:0000256" key="1">
    <source>
        <dbReference type="ARBA" id="ARBA00004721"/>
    </source>
</evidence>
<evidence type="ECO:0000256" key="5">
    <source>
        <dbReference type="ARBA" id="ARBA00023229"/>
    </source>
</evidence>
<dbReference type="AlphaFoldDB" id="A0A8H6UFB2"/>
<dbReference type="GO" id="GO:0004659">
    <property type="term" value="F:prenyltransferase activity"/>
    <property type="evidence" value="ECO:0007669"/>
    <property type="project" value="InterPro"/>
</dbReference>
<evidence type="ECO:0000256" key="3">
    <source>
        <dbReference type="ARBA" id="ARBA00022723"/>
    </source>
</evidence>
<dbReference type="InterPro" id="IPR000092">
    <property type="entry name" value="Polyprenyl_synt"/>
</dbReference>
<comment type="caution">
    <text evidence="11">The sequence shown here is derived from an EMBL/GenBank/DDBJ whole genome shotgun (WGS) entry which is preliminary data.</text>
</comment>
<evidence type="ECO:0000313" key="11">
    <source>
        <dbReference type="EMBL" id="KAF7126039.1"/>
    </source>
</evidence>
<evidence type="ECO:0000256" key="4">
    <source>
        <dbReference type="ARBA" id="ARBA00022842"/>
    </source>
</evidence>